<feature type="region of interest" description="Disordered" evidence="13">
    <location>
        <begin position="1235"/>
        <end position="1262"/>
    </location>
</feature>
<feature type="domain" description="CCHC-type" evidence="14">
    <location>
        <begin position="1197"/>
        <end position="1214"/>
    </location>
</feature>
<keyword evidence="8" id="KW-0548">Nucleotidyltransferase</keyword>
<feature type="region of interest" description="Disordered" evidence="13">
    <location>
        <begin position="1318"/>
        <end position="1367"/>
    </location>
</feature>
<dbReference type="PROSITE" id="PS50158">
    <property type="entry name" value="ZF_CCHC"/>
    <property type="match status" value="1"/>
</dbReference>
<feature type="region of interest" description="Disordered" evidence="13">
    <location>
        <begin position="1175"/>
        <end position="1198"/>
    </location>
</feature>
<dbReference type="SUPFAM" id="SSF53098">
    <property type="entry name" value="Ribonuclease H-like"/>
    <property type="match status" value="1"/>
</dbReference>
<evidence type="ECO:0000256" key="2">
    <source>
        <dbReference type="ARBA" id="ARBA00022723"/>
    </source>
</evidence>
<keyword evidence="8" id="KW-0239">DNA-directed DNA polymerase</keyword>
<feature type="compositionally biased region" description="Acidic residues" evidence="13">
    <location>
        <begin position="1332"/>
        <end position="1354"/>
    </location>
</feature>
<dbReference type="GO" id="GO:0015074">
    <property type="term" value="P:DNA integration"/>
    <property type="evidence" value="ECO:0007669"/>
    <property type="project" value="UniProtKB-KW"/>
</dbReference>
<evidence type="ECO:0000256" key="11">
    <source>
        <dbReference type="PROSITE-ProRule" id="PRU00047"/>
    </source>
</evidence>
<dbReference type="InterPro" id="IPR012337">
    <property type="entry name" value="RNaseH-like_sf"/>
</dbReference>
<reference evidence="16" key="1">
    <citation type="journal article" date="2019" name="Sci. Rep.">
        <title>Draft genome of Tanacetum cinerariifolium, the natural source of mosquito coil.</title>
        <authorList>
            <person name="Yamashiro T."/>
            <person name="Shiraishi A."/>
            <person name="Satake H."/>
            <person name="Nakayama K."/>
        </authorList>
    </citation>
    <scope>NUCLEOTIDE SEQUENCE</scope>
</reference>
<dbReference type="InterPro" id="IPR013103">
    <property type="entry name" value="RVT_2"/>
</dbReference>
<keyword evidence="7" id="KW-0695">RNA-directed DNA polymerase</keyword>
<evidence type="ECO:0000256" key="13">
    <source>
        <dbReference type="SAM" id="MobiDB-lite"/>
    </source>
</evidence>
<dbReference type="Pfam" id="PF07727">
    <property type="entry name" value="RVT_2"/>
    <property type="match status" value="1"/>
</dbReference>
<dbReference type="GO" id="GO:0003676">
    <property type="term" value="F:nucleic acid binding"/>
    <property type="evidence" value="ECO:0007669"/>
    <property type="project" value="InterPro"/>
</dbReference>
<dbReference type="SUPFAM" id="SSF57756">
    <property type="entry name" value="Retrovirus zinc finger-like domains"/>
    <property type="match status" value="1"/>
</dbReference>
<evidence type="ECO:0000256" key="8">
    <source>
        <dbReference type="ARBA" id="ARBA00022932"/>
    </source>
</evidence>
<accession>A0A6L2JX29</accession>
<evidence type="ECO:0000256" key="3">
    <source>
        <dbReference type="ARBA" id="ARBA00022759"/>
    </source>
</evidence>
<evidence type="ECO:0000256" key="6">
    <source>
        <dbReference type="ARBA" id="ARBA00022908"/>
    </source>
</evidence>
<name>A0A6L2JX29_TANCI</name>
<feature type="compositionally biased region" description="Polar residues" evidence="13">
    <location>
        <begin position="1236"/>
        <end position="1245"/>
    </location>
</feature>
<dbReference type="PANTHER" id="PTHR42648">
    <property type="entry name" value="TRANSPOSASE, PUTATIVE-RELATED"/>
    <property type="match status" value="1"/>
</dbReference>
<keyword evidence="3" id="KW-0255">Endonuclease</keyword>
<dbReference type="InterPro" id="IPR057670">
    <property type="entry name" value="SH3_retrovirus"/>
</dbReference>
<keyword evidence="8" id="KW-0808">Transferase</keyword>
<keyword evidence="12" id="KW-0175">Coiled coil</keyword>
<comment type="caution">
    <text evidence="16">The sequence shown here is derived from an EMBL/GenBank/DDBJ whole genome shotgun (WGS) entry which is preliminary data.</text>
</comment>
<dbReference type="Gene3D" id="3.30.420.10">
    <property type="entry name" value="Ribonuclease H-like superfamily/Ribonuclease H"/>
    <property type="match status" value="1"/>
</dbReference>
<dbReference type="PANTHER" id="PTHR42648:SF11">
    <property type="entry name" value="TRANSPOSON TY4-P GAG-POL POLYPROTEIN"/>
    <property type="match status" value="1"/>
</dbReference>
<evidence type="ECO:0000256" key="4">
    <source>
        <dbReference type="ARBA" id="ARBA00022801"/>
    </source>
</evidence>
<dbReference type="EMBL" id="BKCJ010001466">
    <property type="protein sequence ID" value="GEU41658.1"/>
    <property type="molecule type" value="Genomic_DNA"/>
</dbReference>
<protein>
    <submittedName>
        <fullName evidence="16">Zf-CCHC domain-containing protein/UBN2 domain-containing protein</fullName>
    </submittedName>
</protein>
<keyword evidence="4" id="KW-0378">Hydrolase</keyword>
<sequence length="1585" mass="181862">MILESVEHGLLIWPTIKENGVTKTKKYEELSATEKIQADCDLKATKTILQGLPSDVYSLVNHHRVTKDLWERVQLLMQGTSLTKHEKECKMYDELDKFAHIKGESLHQYYLRFTQLINDINIYKMKLEQFQDNTKFLNSLPPEWTKAVLMANLSSYGLDVLSEYLLETQNAAVHDTNSSAQQDAMILSVFEQLSNQVTNYNKVNKDNLIANESLSAKLERYKERVKLLEERSNVDLSTREKLIMDDIIREKNAQFVDFEKEINYLKQTVSEQSKKKELLTKTFNVFKNESKEKEAKNIDKNALEKKVKELDNIIRLTLYDGSVIAKETNVISIADSKETLMLEEKSQSKMLLKHSDPKVLEKKVINKPINCAELNRLSEDFGKRFVPQQELSNEQAFRLQTSHPNTNQSASSLVKIEAPRELLKKGNGVFKHTKAVFLKEIIPFVKTLKDIFNVFDKDLLNEKQFLIENDRLLDQITSHDIVNIIVNSSLDINTSVNVNSSVAMNDSMNYVEMCNKSLELKAELIKQHIMVEKDEYDRLSKSFSKLKQHCISLELAMQLNKENFQKNNTSVNQTEPSFGKSKKQSHKPKYEDSNPEKLYLLHMDLCGPMCVASINGKKYILVIMDDYSWFTWVKFLSSKDEVPNFIIMFLKMIQVRLNMPVKNIHTDNGIEFVNQTLRSYYKSVDLSYLYVFGALCYPNNDSMDFGKLQAKADIGIFIGYAPKKKAYHIYNRRTRKIIETIHVDFDELTAMASEQLNSGPKLQIMTPATSSSGLVTNPIPQQPCNPPPRDDGDLFSNPCFDESPKTLHFHDDPLYESFHENSTSQRSSSNVRSIHTLFESLGRWTKDHTLANVIGDPSCSVSTRKQLQTDAMWCYFDSFLTSIEPKNFKQVKTDKFGGVLKNKARLVAQGFRQEEGIKFKESFASVARLEAIRIFVANAANKNMTIFQMDVKMAFLNGELKEEVENGIVELYFVRTKYQLADMFTIPLPRERFNFLIEKLGMRSMSLKMLKRLIEEEDELRCQVKDNKIDLLVQQYEQFTILEEESIDSGFARFNTTITSLKALDEGFSSNNYVMKFLRALHPKWREKVTTIEESKDLSSLALDVLIENLKVHEVVMEKDSEIYKGKKEQIKSIALKAKKEYSDDETSISRSDDEEYAMAVRNFKKFFRRKGKFVRQPREERKSLQQRDEKKGKSDRKCFRCDKPSHIIGDCPKRSRNKDQKAFIEDTIMSDSEDSTVTYTTVSSPCEGRSGDVSQGVDRPPVMPKDPYAYVVAAFQALHPPDYVPVPEEPEQAPPSPVYTPYVPEPVYSEYIPSKENVFPSEEQPLPEEVPSGDDADEEDEEQDEDDNDEEEEHPGSADSIPPSHALRRLSIVHCPRYEARESSAAAAARPIEGRRADYGFVDSVEAEIRRQRVEDIRYGIKDTWIDLRDVAEEEELTTLEGVNTRVTDLAAVQEQDIQDIYKVMEDTQGRQTQIFQRVEALVDDSHYHYETGRLVDQEARCSREAWAQSIGLSSEVHFDLQGYMTHTWVQDQRIDAHDTLIATLTTQLSSLQGHLATALGEIRALQTREQARTGAPEGAGSST</sequence>
<evidence type="ECO:0000259" key="15">
    <source>
        <dbReference type="PROSITE" id="PS50994"/>
    </source>
</evidence>
<dbReference type="Pfam" id="PF25597">
    <property type="entry name" value="SH3_retrovirus"/>
    <property type="match status" value="1"/>
</dbReference>
<evidence type="ECO:0000256" key="10">
    <source>
        <dbReference type="ARBA" id="ARBA00023268"/>
    </source>
</evidence>
<evidence type="ECO:0000259" key="14">
    <source>
        <dbReference type="PROSITE" id="PS50158"/>
    </source>
</evidence>
<keyword evidence="5" id="KW-0460">Magnesium</keyword>
<evidence type="ECO:0000313" key="16">
    <source>
        <dbReference type="EMBL" id="GEU41658.1"/>
    </source>
</evidence>
<gene>
    <name evidence="16" type="ORF">Tci_013636</name>
</gene>
<keyword evidence="9" id="KW-0233">DNA recombination</keyword>
<evidence type="ECO:0000256" key="7">
    <source>
        <dbReference type="ARBA" id="ARBA00022918"/>
    </source>
</evidence>
<dbReference type="GO" id="GO:0003964">
    <property type="term" value="F:RNA-directed DNA polymerase activity"/>
    <property type="evidence" value="ECO:0007669"/>
    <property type="project" value="UniProtKB-KW"/>
</dbReference>
<proteinExistence type="predicted"/>
<keyword evidence="10" id="KW-0511">Multifunctional enzyme</keyword>
<dbReference type="InterPro" id="IPR001878">
    <property type="entry name" value="Znf_CCHC"/>
</dbReference>
<dbReference type="InterPro" id="IPR036397">
    <property type="entry name" value="RNaseH_sf"/>
</dbReference>
<keyword evidence="6" id="KW-0229">DNA integration</keyword>
<dbReference type="GO" id="GO:0003887">
    <property type="term" value="F:DNA-directed DNA polymerase activity"/>
    <property type="evidence" value="ECO:0007669"/>
    <property type="project" value="UniProtKB-KW"/>
</dbReference>
<dbReference type="PROSITE" id="PS50994">
    <property type="entry name" value="INTEGRASE"/>
    <property type="match status" value="1"/>
</dbReference>
<dbReference type="GO" id="GO:0004519">
    <property type="term" value="F:endonuclease activity"/>
    <property type="evidence" value="ECO:0007669"/>
    <property type="project" value="UniProtKB-KW"/>
</dbReference>
<keyword evidence="11" id="KW-0863">Zinc-finger</keyword>
<keyword evidence="11" id="KW-0862">Zinc</keyword>
<dbReference type="InterPro" id="IPR036875">
    <property type="entry name" value="Znf_CCHC_sf"/>
</dbReference>
<dbReference type="GO" id="GO:0008270">
    <property type="term" value="F:zinc ion binding"/>
    <property type="evidence" value="ECO:0007669"/>
    <property type="project" value="UniProtKB-KW"/>
</dbReference>
<dbReference type="GO" id="GO:0006310">
    <property type="term" value="P:DNA recombination"/>
    <property type="evidence" value="ECO:0007669"/>
    <property type="project" value="UniProtKB-KW"/>
</dbReference>
<feature type="coiled-coil region" evidence="12">
    <location>
        <begin position="286"/>
        <end position="313"/>
    </location>
</feature>
<dbReference type="Pfam" id="PF00665">
    <property type="entry name" value="rve"/>
    <property type="match status" value="1"/>
</dbReference>
<feature type="compositionally biased region" description="Basic and acidic residues" evidence="13">
    <location>
        <begin position="1177"/>
        <end position="1198"/>
    </location>
</feature>
<evidence type="ECO:0000256" key="12">
    <source>
        <dbReference type="SAM" id="Coils"/>
    </source>
</evidence>
<feature type="domain" description="Integrase catalytic" evidence="15">
    <location>
        <begin position="591"/>
        <end position="690"/>
    </location>
</feature>
<feature type="region of interest" description="Disordered" evidence="13">
    <location>
        <begin position="568"/>
        <end position="592"/>
    </location>
</feature>
<dbReference type="InterPro" id="IPR039537">
    <property type="entry name" value="Retrotran_Ty1/copia-like"/>
</dbReference>
<evidence type="ECO:0000256" key="9">
    <source>
        <dbReference type="ARBA" id="ARBA00023172"/>
    </source>
</evidence>
<keyword evidence="2" id="KW-0479">Metal-binding</keyword>
<keyword evidence="1" id="KW-0540">Nuclease</keyword>
<dbReference type="GO" id="GO:0016787">
    <property type="term" value="F:hydrolase activity"/>
    <property type="evidence" value="ECO:0007669"/>
    <property type="project" value="UniProtKB-KW"/>
</dbReference>
<evidence type="ECO:0000256" key="5">
    <source>
        <dbReference type="ARBA" id="ARBA00022842"/>
    </source>
</evidence>
<dbReference type="InterPro" id="IPR001584">
    <property type="entry name" value="Integrase_cat-core"/>
</dbReference>
<organism evidence="16">
    <name type="scientific">Tanacetum cinerariifolium</name>
    <name type="common">Dalmatian daisy</name>
    <name type="synonym">Chrysanthemum cinerariifolium</name>
    <dbReference type="NCBI Taxonomy" id="118510"/>
    <lineage>
        <taxon>Eukaryota</taxon>
        <taxon>Viridiplantae</taxon>
        <taxon>Streptophyta</taxon>
        <taxon>Embryophyta</taxon>
        <taxon>Tracheophyta</taxon>
        <taxon>Spermatophyta</taxon>
        <taxon>Magnoliopsida</taxon>
        <taxon>eudicotyledons</taxon>
        <taxon>Gunneridae</taxon>
        <taxon>Pentapetalae</taxon>
        <taxon>asterids</taxon>
        <taxon>campanulids</taxon>
        <taxon>Asterales</taxon>
        <taxon>Asteraceae</taxon>
        <taxon>Asteroideae</taxon>
        <taxon>Anthemideae</taxon>
        <taxon>Anthemidinae</taxon>
        <taxon>Tanacetum</taxon>
    </lineage>
</organism>
<evidence type="ECO:0000256" key="1">
    <source>
        <dbReference type="ARBA" id="ARBA00022722"/>
    </source>
</evidence>
<dbReference type="Pfam" id="PF14223">
    <property type="entry name" value="Retrotran_gag_2"/>
    <property type="match status" value="2"/>
</dbReference>